<evidence type="ECO:0000313" key="18">
    <source>
        <dbReference type="Proteomes" id="UP000185812"/>
    </source>
</evidence>
<dbReference type="SUPFAM" id="SSF53795">
    <property type="entry name" value="PEP carboxykinase-like"/>
    <property type="match status" value="1"/>
</dbReference>
<gene>
    <name evidence="14" type="primary">hprK</name>
    <name evidence="17" type="ORF">SAMN04488087_1459</name>
</gene>
<feature type="domain" description="HPr kinase/phosphorylase C-terminal" evidence="16">
    <location>
        <begin position="146"/>
        <end position="314"/>
    </location>
</feature>
<evidence type="ECO:0000256" key="3">
    <source>
        <dbReference type="ARBA" id="ARBA00006883"/>
    </source>
</evidence>
<keyword evidence="12 14" id="KW-0511">Multifunctional enzyme</keyword>
<name>A0A1M6TN05_9BACT</name>
<accession>A0A1M6TN05</accession>
<evidence type="ECO:0000256" key="2">
    <source>
        <dbReference type="ARBA" id="ARBA00001946"/>
    </source>
</evidence>
<comment type="subunit">
    <text evidence="4 14">Homohexamer.</text>
</comment>
<evidence type="ECO:0000256" key="9">
    <source>
        <dbReference type="ARBA" id="ARBA00022777"/>
    </source>
</evidence>
<organism evidence="17 18">
    <name type="scientific">Rhodothermus profundi</name>
    <dbReference type="NCBI Taxonomy" id="633813"/>
    <lineage>
        <taxon>Bacteria</taxon>
        <taxon>Pseudomonadati</taxon>
        <taxon>Rhodothermota</taxon>
        <taxon>Rhodothermia</taxon>
        <taxon>Rhodothermales</taxon>
        <taxon>Rhodothermaceae</taxon>
        <taxon>Rhodothermus</taxon>
    </lineage>
</organism>
<dbReference type="GO" id="GO:0006109">
    <property type="term" value="P:regulation of carbohydrate metabolic process"/>
    <property type="evidence" value="ECO:0007669"/>
    <property type="project" value="UniProtKB-UniRule"/>
</dbReference>
<evidence type="ECO:0000256" key="1">
    <source>
        <dbReference type="ARBA" id="ARBA00001120"/>
    </source>
</evidence>
<keyword evidence="11 14" id="KW-0460">Magnesium</keyword>
<protein>
    <recommendedName>
        <fullName evidence="14">HPr kinase/phosphorylase</fullName>
        <shortName evidence="14">HPrK/P</shortName>
        <ecNumber evidence="14">2.7.11.-</ecNumber>
        <ecNumber evidence="14">2.7.4.-</ecNumber>
    </recommendedName>
    <alternativeName>
        <fullName evidence="14">HPr(Ser) kinase/phosphorylase</fullName>
    </alternativeName>
</protein>
<feature type="binding site" evidence="14">
    <location>
        <position position="218"/>
    </location>
    <ligand>
        <name>Mg(2+)</name>
        <dbReference type="ChEBI" id="CHEBI:18420"/>
    </ligand>
</feature>
<dbReference type="GO" id="GO:0000287">
    <property type="term" value="F:magnesium ion binding"/>
    <property type="evidence" value="ECO:0007669"/>
    <property type="project" value="UniProtKB-UniRule"/>
</dbReference>
<evidence type="ECO:0000259" key="16">
    <source>
        <dbReference type="Pfam" id="PF07475"/>
    </source>
</evidence>
<dbReference type="InterPro" id="IPR003755">
    <property type="entry name" value="HPr(Ser)_kin/Pase"/>
</dbReference>
<comment type="function">
    <text evidence="14">Catalyzes the ATP- as well as the pyrophosphate-dependent phosphorylation of a specific serine residue in HPr, a phosphocarrier protein of the phosphoenolpyruvate-dependent sugar phosphotransferase system (PTS). HprK/P also catalyzes the pyrophosphate-producing, inorganic phosphate-dependent dephosphorylation (phosphorolysis) of seryl-phosphorylated HPr (P-Ser-HPr).</text>
</comment>
<feature type="domain" description="HPr(Ser) kinase/phosphorylase N-terminal" evidence="15">
    <location>
        <begin position="20"/>
        <end position="143"/>
    </location>
</feature>
<keyword evidence="18" id="KW-1185">Reference proteome</keyword>
<reference evidence="18" key="1">
    <citation type="submission" date="2016-11" db="EMBL/GenBank/DDBJ databases">
        <authorList>
            <person name="Varghese N."/>
            <person name="Submissions S."/>
        </authorList>
    </citation>
    <scope>NUCLEOTIDE SEQUENCE [LARGE SCALE GENOMIC DNA]</scope>
    <source>
        <strain evidence="18">DSM 22212</strain>
    </source>
</reference>
<feature type="active site" evidence="14">
    <location>
        <position position="175"/>
    </location>
</feature>
<feature type="active site" description="Proton acceptor; for phosphorylation activity. Proton donor; for dephosphorylation activity" evidence="14">
    <location>
        <position position="193"/>
    </location>
</feature>
<comment type="domain">
    <text evidence="14">The Walker A ATP-binding motif also binds Pi and PPi.</text>
</comment>
<feature type="active site" evidence="14">
    <location>
        <position position="154"/>
    </location>
</feature>
<dbReference type="EC" id="2.7.4.-" evidence="14"/>
<feature type="region of interest" description="Important for the catalytic mechanism of both phosphorylation and dephosphorylation" evidence="14">
    <location>
        <begin position="217"/>
        <end position="226"/>
    </location>
</feature>
<dbReference type="GO" id="GO:0000155">
    <property type="term" value="F:phosphorelay sensor kinase activity"/>
    <property type="evidence" value="ECO:0007669"/>
    <property type="project" value="InterPro"/>
</dbReference>
<keyword evidence="9 14" id="KW-0418">Kinase</keyword>
<dbReference type="Pfam" id="PF07475">
    <property type="entry name" value="Hpr_kinase_C"/>
    <property type="match status" value="1"/>
</dbReference>
<dbReference type="Pfam" id="PF02603">
    <property type="entry name" value="Hpr_kinase_N"/>
    <property type="match status" value="1"/>
</dbReference>
<dbReference type="EC" id="2.7.11.-" evidence="14"/>
<comment type="caution">
    <text evidence="14">Lacks conserved residue(s) required for the propagation of feature annotation.</text>
</comment>
<sequence length="339" mass="38886">MPYQPNRIYRKESITVAFMVEQLQRTVGLPVERVNQVDDTLRLVVESELNRPGLVLAGYTELFTYQRVQILGNTENRYLRHLPPAQRRQAFQNLLQFPIPCIFLTDNNELEPELVQMATEAGVPVYRTPVPSTRFMALLRDFLNDQFAPQMTVHGSLVDVYGIGLLLIGKPGIGKSEVALDLVERGHRLVADDVVIVTRKEETVLMGTGTDLVQHFMEVRGLGLIDVRAMFGVRAIRFQKRIEVVVKMELWDPEEEYTRLGMVEETYRLLDVELPMVKVPITPGKNITVLCEVIAMNHLLRHYGYDPAEVFAQRLSERIRQKASSVPLRGTEYFEQDYE</sequence>
<dbReference type="InterPro" id="IPR028979">
    <property type="entry name" value="Ser_kin/Pase_Hpr-like_N_sf"/>
</dbReference>
<dbReference type="AlphaFoldDB" id="A0A1M6TN05"/>
<dbReference type="GO" id="GO:0005524">
    <property type="term" value="F:ATP binding"/>
    <property type="evidence" value="ECO:0007669"/>
    <property type="project" value="UniProtKB-UniRule"/>
</dbReference>
<feature type="region of interest" description="Important for the catalytic mechanism of dephosphorylation" evidence="14">
    <location>
        <begin position="280"/>
        <end position="285"/>
    </location>
</feature>
<dbReference type="NCBIfam" id="TIGR00679">
    <property type="entry name" value="hpr-ser"/>
    <property type="match status" value="1"/>
</dbReference>
<dbReference type="CDD" id="cd01918">
    <property type="entry name" value="HprK_C"/>
    <property type="match status" value="1"/>
</dbReference>
<dbReference type="InterPro" id="IPR011126">
    <property type="entry name" value="Hpr_kin/Pase_Hpr_N"/>
</dbReference>
<keyword evidence="6 14" id="KW-0808">Transferase</keyword>
<evidence type="ECO:0000256" key="12">
    <source>
        <dbReference type="ARBA" id="ARBA00023268"/>
    </source>
</evidence>
<dbReference type="Gene3D" id="3.40.1390.20">
    <property type="entry name" value="HprK N-terminal domain-like"/>
    <property type="match status" value="1"/>
</dbReference>
<evidence type="ECO:0000256" key="5">
    <source>
        <dbReference type="ARBA" id="ARBA00022527"/>
    </source>
</evidence>
<feature type="binding site" evidence="14">
    <location>
        <position position="176"/>
    </location>
    <ligand>
        <name>Mg(2+)</name>
        <dbReference type="ChEBI" id="CHEBI:18420"/>
    </ligand>
</feature>
<evidence type="ECO:0000256" key="14">
    <source>
        <dbReference type="HAMAP-Rule" id="MF_01249"/>
    </source>
</evidence>
<comment type="similarity">
    <text evidence="3 14">Belongs to the HPrK/P family.</text>
</comment>
<dbReference type="OrthoDB" id="9778803at2"/>
<evidence type="ECO:0000256" key="4">
    <source>
        <dbReference type="ARBA" id="ARBA00011643"/>
    </source>
</evidence>
<evidence type="ECO:0000256" key="10">
    <source>
        <dbReference type="ARBA" id="ARBA00022840"/>
    </source>
</evidence>
<dbReference type="Proteomes" id="UP000185812">
    <property type="component" value="Unassembled WGS sequence"/>
</dbReference>
<dbReference type="FunFam" id="3.40.50.300:FF:000174">
    <property type="entry name" value="HPr kinase/phosphorylase"/>
    <property type="match status" value="1"/>
</dbReference>
<dbReference type="InterPro" id="IPR011104">
    <property type="entry name" value="Hpr_kin/Pase_C"/>
</dbReference>
<comment type="catalytic activity">
    <reaction evidence="13 14">
        <text>[HPr protein]-O-phospho-L-serine + phosphate + H(+) = [HPr protein]-L-serine + diphosphate</text>
        <dbReference type="Rhea" id="RHEA:46604"/>
        <dbReference type="Rhea" id="RHEA-COMP:11602"/>
        <dbReference type="Rhea" id="RHEA-COMP:11603"/>
        <dbReference type="ChEBI" id="CHEBI:15378"/>
        <dbReference type="ChEBI" id="CHEBI:29999"/>
        <dbReference type="ChEBI" id="CHEBI:33019"/>
        <dbReference type="ChEBI" id="CHEBI:43474"/>
        <dbReference type="ChEBI" id="CHEBI:83421"/>
    </reaction>
</comment>
<evidence type="ECO:0000256" key="8">
    <source>
        <dbReference type="ARBA" id="ARBA00022741"/>
    </source>
</evidence>
<comment type="cofactor">
    <cofactor evidence="2 14">
        <name>Mg(2+)</name>
        <dbReference type="ChEBI" id="CHEBI:18420"/>
    </cofactor>
</comment>
<dbReference type="PANTHER" id="PTHR30305">
    <property type="entry name" value="PROTEIN YJDM-RELATED"/>
    <property type="match status" value="1"/>
</dbReference>
<evidence type="ECO:0000313" key="17">
    <source>
        <dbReference type="EMBL" id="SHK58269.1"/>
    </source>
</evidence>
<keyword evidence="7 14" id="KW-0479">Metal-binding</keyword>
<dbReference type="STRING" id="633813.SAMN04488087_1459"/>
<keyword evidence="8 14" id="KW-0547">Nucleotide-binding</keyword>
<dbReference type="EMBL" id="FRAU01000004">
    <property type="protein sequence ID" value="SHK58269.1"/>
    <property type="molecule type" value="Genomic_DNA"/>
</dbReference>
<dbReference type="HAMAP" id="MF_01249">
    <property type="entry name" value="HPr_kinase"/>
    <property type="match status" value="1"/>
</dbReference>
<evidence type="ECO:0000256" key="11">
    <source>
        <dbReference type="ARBA" id="ARBA00022842"/>
    </source>
</evidence>
<keyword evidence="5 14" id="KW-0723">Serine/threonine-protein kinase</keyword>
<dbReference type="RefSeq" id="WP_072715318.1">
    <property type="nucleotide sequence ID" value="NZ_FRAU01000004.1"/>
</dbReference>
<dbReference type="PANTHER" id="PTHR30305:SF1">
    <property type="entry name" value="HPR KINASE_PHOSPHORYLASE"/>
    <property type="match status" value="1"/>
</dbReference>
<feature type="active site" evidence="14">
    <location>
        <position position="259"/>
    </location>
</feature>
<evidence type="ECO:0000256" key="7">
    <source>
        <dbReference type="ARBA" id="ARBA00022723"/>
    </source>
</evidence>
<dbReference type="SUPFAM" id="SSF75138">
    <property type="entry name" value="HprK N-terminal domain-like"/>
    <property type="match status" value="1"/>
</dbReference>
<evidence type="ECO:0000256" key="6">
    <source>
        <dbReference type="ARBA" id="ARBA00022679"/>
    </source>
</evidence>
<evidence type="ECO:0000259" key="15">
    <source>
        <dbReference type="Pfam" id="PF02603"/>
    </source>
</evidence>
<dbReference type="GO" id="GO:0004674">
    <property type="term" value="F:protein serine/threonine kinase activity"/>
    <property type="evidence" value="ECO:0007669"/>
    <property type="project" value="UniProtKB-KW"/>
</dbReference>
<dbReference type="InterPro" id="IPR027417">
    <property type="entry name" value="P-loop_NTPase"/>
</dbReference>
<proteinExistence type="inferred from homology"/>
<dbReference type="GO" id="GO:0004712">
    <property type="term" value="F:protein serine/threonine/tyrosine kinase activity"/>
    <property type="evidence" value="ECO:0007669"/>
    <property type="project" value="UniProtKB-UniRule"/>
</dbReference>
<comment type="miscellaneous">
    <text evidence="14">Both phosphorylation and phosphorolysis are carried out by the same active site and suggest a common mechanism for both reactions.</text>
</comment>
<keyword evidence="10 14" id="KW-0067">ATP-binding</keyword>
<comment type="catalytic activity">
    <reaction evidence="1 14">
        <text>[HPr protein]-L-serine + ATP = [HPr protein]-O-phospho-L-serine + ADP + H(+)</text>
        <dbReference type="Rhea" id="RHEA:46600"/>
        <dbReference type="Rhea" id="RHEA-COMP:11602"/>
        <dbReference type="Rhea" id="RHEA-COMP:11603"/>
        <dbReference type="ChEBI" id="CHEBI:15378"/>
        <dbReference type="ChEBI" id="CHEBI:29999"/>
        <dbReference type="ChEBI" id="CHEBI:30616"/>
        <dbReference type="ChEBI" id="CHEBI:83421"/>
        <dbReference type="ChEBI" id="CHEBI:456216"/>
    </reaction>
</comment>
<dbReference type="Gene3D" id="3.40.50.300">
    <property type="entry name" value="P-loop containing nucleotide triphosphate hydrolases"/>
    <property type="match status" value="1"/>
</dbReference>
<evidence type="ECO:0000256" key="13">
    <source>
        <dbReference type="ARBA" id="ARBA00047657"/>
    </source>
</evidence>